<dbReference type="Pfam" id="PF13175">
    <property type="entry name" value="AAA_15"/>
    <property type="match status" value="1"/>
</dbReference>
<name>F9UQZ2_LACPL</name>
<organism evidence="2 3">
    <name type="scientific">Lactiplantibacillus plantarum (strain ATCC BAA-793 / NCIMB 8826 / WCFS1)</name>
    <name type="common">Lactobacillus plantarum</name>
    <dbReference type="NCBI Taxonomy" id="220668"/>
    <lineage>
        <taxon>Bacteria</taxon>
        <taxon>Bacillati</taxon>
        <taxon>Bacillota</taxon>
        <taxon>Bacilli</taxon>
        <taxon>Lactobacillales</taxon>
        <taxon>Lactobacillaceae</taxon>
        <taxon>Lactiplantibacillus</taxon>
    </lineage>
</organism>
<sequence length="582" mass="66514">MRILIDKIKINKFRKFSELGQIQLGHRITVLSGHNGVGKSSIMSLISSTVGQNKVRLNGSKFQPEFNDYFTIDPEREGHDFPAYEILVDFISQTNTGNYEFAKRVGFKDDRNQDRGIRPLPRPALPLINKNGYQTISQAQDAAFKMIGDIIGKSGSSRVHLPCIYISLSRIMPPGETTLIIEDFDGKTKKLSEELSNKYVEWYNEVLPNSINENSIIAKSVEKKSTGKTRLFILLADATASTQSVGQDNLGGIISALVDFYYLSKTSDDYNGGVLCIDEIEASLHPNAQLKLMLLLDKLSQELKLQILITSHSLTILKEILIQQSKSAVDYQLVYFKGETYPYASKIDSYRSLKADLFNEITVSKPYVKIYCEDEFTVPLLNHLLKAAYDNEILSKSLPEYKIINVALGKDNLRSLIQLDSYFSHVLIVLDGDAKLKDRIKIETYFKNPHVFEGRTERNQPKNVLTLPGFMSPEEFSYVILWEYVNNESQHLQFWRNLERNQDLALMTADKAREAFTPKGDQVKFKDIHDKHDLKLLDFIGKSNILSDYYSLDDNQIKLKDWTNSFKKILVSFEKDLKAMRY</sequence>
<dbReference type="HOGENOM" id="CLU_026496_0_0_9"/>
<dbReference type="PANTHER" id="PTHR43581:SF4">
    <property type="entry name" value="ATP_GTP PHOSPHATASE"/>
    <property type="match status" value="1"/>
</dbReference>
<reference evidence="2 3" key="3">
    <citation type="journal article" date="2012" name="J. Bacteriol.">
        <title>Complete resequencing and reannotation of the Lactobacillus plantarum WCFS1 genome.</title>
        <authorList>
            <person name="Siezen R.J."/>
            <person name="Francke C."/>
            <person name="Renckens B."/>
            <person name="Boekhorst J."/>
            <person name="Wels M."/>
            <person name="Kleerebezem M."/>
            <person name="van Hijum S.A.F.T."/>
        </authorList>
    </citation>
    <scope>NUCLEOTIDE SEQUENCE [LARGE SCALE GENOMIC DNA]</scope>
    <source>
        <strain evidence="3">ATCC BAA-793 / NCIMB 8826 / WCFS1</strain>
    </source>
</reference>
<dbReference type="RefSeq" id="WP_011101783.1">
    <property type="nucleotide sequence ID" value="NC_004567.2"/>
</dbReference>
<evidence type="ECO:0000259" key="1">
    <source>
        <dbReference type="SMART" id="SM00382"/>
    </source>
</evidence>
<dbReference type="KEGG" id="lpl:lp_2453"/>
<dbReference type="SUPFAM" id="SSF52540">
    <property type="entry name" value="P-loop containing nucleoside triphosphate hydrolases"/>
    <property type="match status" value="1"/>
</dbReference>
<proteinExistence type="predicted"/>
<dbReference type="Proteomes" id="UP000000432">
    <property type="component" value="Chromosome"/>
</dbReference>
<dbReference type="Pfam" id="PF13476">
    <property type="entry name" value="AAA_23"/>
    <property type="match status" value="1"/>
</dbReference>
<dbReference type="InterPro" id="IPR027417">
    <property type="entry name" value="P-loop_NTPase"/>
</dbReference>
<dbReference type="AlphaFoldDB" id="F9UQZ2"/>
<dbReference type="Gene3D" id="3.40.50.300">
    <property type="entry name" value="P-loop containing nucleotide triphosphate hydrolases"/>
    <property type="match status" value="1"/>
</dbReference>
<dbReference type="InterPro" id="IPR041685">
    <property type="entry name" value="AAA_GajA/Old/RecF-like"/>
</dbReference>
<evidence type="ECO:0000313" key="2">
    <source>
        <dbReference type="EMBL" id="CCC79631.1"/>
    </source>
</evidence>
<dbReference type="EnsemblBacteria" id="CCC79631">
    <property type="protein sequence ID" value="CCC79631"/>
    <property type="gene ID" value="lp_2453"/>
</dbReference>
<dbReference type="PATRIC" id="fig|220668.9.peg.2070"/>
<reference key="2">
    <citation type="submission" date="2011-06" db="EMBL/GenBank/DDBJ databases">
        <title>Complete resequencing and reannotation of the Lactobacillus plantarum WCFS1 genome.</title>
        <authorList>
            <person name="Siezen R.J."/>
            <person name="Francke C."/>
            <person name="Renckens B."/>
            <person name="Boekhorst J."/>
            <person name="Wels M."/>
            <person name="Kleerebezem M."/>
            <person name="van Hijum S.A.F.T."/>
        </authorList>
    </citation>
    <scope>NUCLEOTIDE SEQUENCE</scope>
    <source>
        <strain>WCFS1</strain>
    </source>
</reference>
<gene>
    <name evidence="2" type="ordered locus">lp_2453</name>
</gene>
<dbReference type="PANTHER" id="PTHR43581">
    <property type="entry name" value="ATP/GTP PHOSPHATASE"/>
    <property type="match status" value="1"/>
</dbReference>
<dbReference type="SMART" id="SM00382">
    <property type="entry name" value="AAA"/>
    <property type="match status" value="1"/>
</dbReference>
<dbReference type="STRING" id="220668.lp_2453"/>
<dbReference type="OrthoDB" id="9809324at2"/>
<feature type="domain" description="AAA+ ATPase" evidence="1">
    <location>
        <begin position="25"/>
        <end position="339"/>
    </location>
</feature>
<dbReference type="eggNOG" id="COG1106">
    <property type="taxonomic scope" value="Bacteria"/>
</dbReference>
<evidence type="ECO:0000313" key="3">
    <source>
        <dbReference type="Proteomes" id="UP000000432"/>
    </source>
</evidence>
<dbReference type="InterPro" id="IPR003593">
    <property type="entry name" value="AAA+_ATPase"/>
</dbReference>
<dbReference type="InterPro" id="IPR038729">
    <property type="entry name" value="Rad50/SbcC_AAA"/>
</dbReference>
<dbReference type="EMBL" id="AL935263">
    <property type="protein sequence ID" value="CCC79631.1"/>
    <property type="molecule type" value="Genomic_DNA"/>
</dbReference>
<protein>
    <submittedName>
        <fullName evidence="2">Prophage P2a protein 4 AAA ATPase</fullName>
    </submittedName>
</protein>
<accession>F9UQZ2</accession>
<dbReference type="InterPro" id="IPR051396">
    <property type="entry name" value="Bact_Antivir_Def_Nuclease"/>
</dbReference>
<reference evidence="2 3" key="1">
    <citation type="journal article" date="2003" name="Proc. Natl. Acad. Sci. U.S.A.">
        <title>Complete genome sequence of Lactobacillus plantarum WCFS1.</title>
        <authorList>
            <person name="Kleerebezem M."/>
            <person name="Boekhorst J."/>
            <person name="van Kranenburg R."/>
            <person name="Molenaar D."/>
            <person name="Kuipers O.P."/>
            <person name="Leer R."/>
            <person name="Tarchini R."/>
            <person name="Peters S.A."/>
            <person name="Sandbrink H.M."/>
            <person name="Fiers M.W."/>
            <person name="Stiekema W."/>
            <person name="Lankhorst R.M."/>
            <person name="Bron P.A."/>
            <person name="Hoffer S.M."/>
            <person name="Groot M.N."/>
            <person name="Kerkhoven R."/>
            <person name="de Vries M."/>
            <person name="Ursing B."/>
            <person name="de Vos W.M."/>
            <person name="Siezen R.J."/>
        </authorList>
    </citation>
    <scope>NUCLEOTIDE SEQUENCE [LARGE SCALE GENOMIC DNA]</scope>
    <source>
        <strain evidence="3">ATCC BAA-793 / NCIMB 8826 / WCFS1</strain>
    </source>
</reference>
<dbReference type="GO" id="GO:0016887">
    <property type="term" value="F:ATP hydrolysis activity"/>
    <property type="evidence" value="ECO:0007669"/>
    <property type="project" value="InterPro"/>
</dbReference>
<dbReference type="GO" id="GO:0006302">
    <property type="term" value="P:double-strand break repair"/>
    <property type="evidence" value="ECO:0007669"/>
    <property type="project" value="InterPro"/>
</dbReference>
<keyword evidence="3" id="KW-1185">Reference proteome</keyword>